<feature type="domain" description="HTH-type transcriptional regulator Rgg C-terminal" evidence="1">
    <location>
        <begin position="116"/>
        <end position="215"/>
    </location>
</feature>
<reference evidence="2 3" key="1">
    <citation type="journal article" date="2015" name="Genome Announc.">
        <title>Expanding the biotechnology potential of lactobacilli through comparative genomics of 213 strains and associated genera.</title>
        <authorList>
            <person name="Sun Z."/>
            <person name="Harris H.M."/>
            <person name="McCann A."/>
            <person name="Guo C."/>
            <person name="Argimon S."/>
            <person name="Zhang W."/>
            <person name="Yang X."/>
            <person name="Jeffery I.B."/>
            <person name="Cooney J.C."/>
            <person name="Kagawa T.F."/>
            <person name="Liu W."/>
            <person name="Song Y."/>
            <person name="Salvetti E."/>
            <person name="Wrobel A."/>
            <person name="Rasinkangas P."/>
            <person name="Parkhill J."/>
            <person name="Rea M.C."/>
            <person name="O'Sullivan O."/>
            <person name="Ritari J."/>
            <person name="Douillard F.P."/>
            <person name="Paul Ross R."/>
            <person name="Yang R."/>
            <person name="Briner A.E."/>
            <person name="Felis G.E."/>
            <person name="de Vos W.M."/>
            <person name="Barrangou R."/>
            <person name="Klaenhammer T.R."/>
            <person name="Caufield P.W."/>
            <person name="Cui Y."/>
            <person name="Zhang H."/>
            <person name="O'Toole P.W."/>
        </authorList>
    </citation>
    <scope>NUCLEOTIDE SEQUENCE [LARGE SCALE GENOMIC DNA]</scope>
    <source>
        <strain evidence="2 3">DSM 16761</strain>
    </source>
</reference>
<dbReference type="Pfam" id="PF21259">
    <property type="entry name" value="Rgg_C"/>
    <property type="match status" value="1"/>
</dbReference>
<dbReference type="SUPFAM" id="SSF47413">
    <property type="entry name" value="lambda repressor-like DNA-binding domains"/>
    <property type="match status" value="1"/>
</dbReference>
<comment type="caution">
    <text evidence="2">The sequence shown here is derived from an EMBL/GenBank/DDBJ whole genome shotgun (WGS) entry which is preliminary data.</text>
</comment>
<accession>A0A0R1VHM2</accession>
<name>A0A0R1VHM2_9LACO</name>
<dbReference type="InterPro" id="IPR010982">
    <property type="entry name" value="Lambda_DNA-bd_dom_sf"/>
</dbReference>
<dbReference type="Proteomes" id="UP000051307">
    <property type="component" value="Unassembled WGS sequence"/>
</dbReference>
<dbReference type="EMBL" id="AZFU01000016">
    <property type="protein sequence ID" value="KRM04945.1"/>
    <property type="molecule type" value="Genomic_DNA"/>
</dbReference>
<dbReference type="InterPro" id="IPR010057">
    <property type="entry name" value="Transcription_activator_Rgg_C"/>
</dbReference>
<dbReference type="CDD" id="cd00093">
    <property type="entry name" value="HTH_XRE"/>
    <property type="match status" value="1"/>
</dbReference>
<evidence type="ECO:0000259" key="1">
    <source>
        <dbReference type="Pfam" id="PF21259"/>
    </source>
</evidence>
<dbReference type="GO" id="GO:0003677">
    <property type="term" value="F:DNA binding"/>
    <property type="evidence" value="ECO:0007669"/>
    <property type="project" value="InterPro"/>
</dbReference>
<sequence length="281" mass="32351">MLNVGQALKNERLAQNKTQREWIRDIHISVSRYSEIENGIIKNGKKADIGSEQLIWLLESNNVDIREFFSNLPKGATSTEKLSSELSQSFNDGDAKRADELRKKILMNSGASLSLKYRAILIAAELKDHMASLDQNTIDKISNYLYRSNDWVKNKEALILFGNSMPRMNSTVLKRRMKQVIKEYADINKFSDDVRRRISTICVNYVFNAIFVYKTDVCVRESLDLIKSLPANDIYGLKKMVGQYYLDYLNGDQKHIAELKDLLERCGYSFLANHLDFDISK</sequence>
<evidence type="ECO:0000313" key="3">
    <source>
        <dbReference type="Proteomes" id="UP000051307"/>
    </source>
</evidence>
<protein>
    <submittedName>
        <fullName evidence="2">Transcriptional regulator</fullName>
    </submittedName>
</protein>
<dbReference type="RefSeq" id="WP_236692583.1">
    <property type="nucleotide sequence ID" value="NZ_AZFU01000016.1"/>
</dbReference>
<dbReference type="eggNOG" id="ENOG5030A0B">
    <property type="taxonomic scope" value="Bacteria"/>
</dbReference>
<proteinExistence type="predicted"/>
<dbReference type="Gene3D" id="1.10.260.40">
    <property type="entry name" value="lambda repressor-like DNA-binding domains"/>
    <property type="match status" value="1"/>
</dbReference>
<dbReference type="AlphaFoldDB" id="A0A0R1VHM2"/>
<organism evidence="2 3">
    <name type="scientific">Lactobacillus kitasatonis DSM 16761 = JCM 1039</name>
    <dbReference type="NCBI Taxonomy" id="1423767"/>
    <lineage>
        <taxon>Bacteria</taxon>
        <taxon>Bacillati</taxon>
        <taxon>Bacillota</taxon>
        <taxon>Bacilli</taxon>
        <taxon>Lactobacillales</taxon>
        <taxon>Lactobacillaceae</taxon>
        <taxon>Lactobacillus</taxon>
    </lineage>
</organism>
<dbReference type="PATRIC" id="fig|1423767.3.peg.370"/>
<dbReference type="InterPro" id="IPR001387">
    <property type="entry name" value="Cro/C1-type_HTH"/>
</dbReference>
<evidence type="ECO:0000313" key="2">
    <source>
        <dbReference type="EMBL" id="KRM04945.1"/>
    </source>
</evidence>
<gene>
    <name evidence="2" type="ORF">FC59_GL000357</name>
</gene>